<evidence type="ECO:0000256" key="6">
    <source>
        <dbReference type="ARBA" id="ARBA00064543"/>
    </source>
</evidence>
<evidence type="ECO:0000256" key="1">
    <source>
        <dbReference type="ARBA" id="ARBA00004123"/>
    </source>
</evidence>
<dbReference type="PANTHER" id="PTHR12585:SF73">
    <property type="entry name" value="SISTER CHROMATID COHESION 1 PROTEIN 2"/>
    <property type="match status" value="1"/>
</dbReference>
<evidence type="ECO:0000256" key="2">
    <source>
        <dbReference type="ARBA" id="ARBA00009870"/>
    </source>
</evidence>
<dbReference type="GO" id="GO:0008278">
    <property type="term" value="C:cohesin complex"/>
    <property type="evidence" value="ECO:0007669"/>
    <property type="project" value="InterPro"/>
</dbReference>
<dbReference type="InterPro" id="IPR023093">
    <property type="entry name" value="ScpA-like_C"/>
</dbReference>
<dbReference type="Pfam" id="PF04824">
    <property type="entry name" value="Rad21_Rec8"/>
    <property type="match status" value="1"/>
</dbReference>
<dbReference type="GO" id="GO:0003682">
    <property type="term" value="F:chromatin binding"/>
    <property type="evidence" value="ECO:0007669"/>
    <property type="project" value="TreeGrafter"/>
</dbReference>
<dbReference type="EMBL" id="JBBPBK010000013">
    <property type="protein sequence ID" value="KAK9272639.1"/>
    <property type="molecule type" value="Genomic_DNA"/>
</dbReference>
<keyword evidence="3" id="KW-0498">Mitosis</keyword>
<dbReference type="GO" id="GO:0005634">
    <property type="term" value="C:nucleus"/>
    <property type="evidence" value="ECO:0007669"/>
    <property type="project" value="UniProtKB-SubCell"/>
</dbReference>
<comment type="similarity">
    <text evidence="2">Belongs to the rad21 family.</text>
</comment>
<organism evidence="8 9">
    <name type="scientific">Liquidambar formosana</name>
    <name type="common">Formosan gum</name>
    <dbReference type="NCBI Taxonomy" id="63359"/>
    <lineage>
        <taxon>Eukaryota</taxon>
        <taxon>Viridiplantae</taxon>
        <taxon>Streptophyta</taxon>
        <taxon>Embryophyta</taxon>
        <taxon>Tracheophyta</taxon>
        <taxon>Spermatophyta</taxon>
        <taxon>Magnoliopsida</taxon>
        <taxon>eudicotyledons</taxon>
        <taxon>Gunneridae</taxon>
        <taxon>Pentapetalae</taxon>
        <taxon>Saxifragales</taxon>
        <taxon>Altingiaceae</taxon>
        <taxon>Liquidambar</taxon>
    </lineage>
</organism>
<comment type="caution">
    <text evidence="8">The sequence shown here is derived from an EMBL/GenBank/DDBJ whole genome shotgun (WGS) entry which is preliminary data.</text>
</comment>
<dbReference type="AlphaFoldDB" id="A0AAP0R8K2"/>
<protein>
    <recommendedName>
        <fullName evidence="7">Rad21/Rec8-like protein C-terminal eukaryotic domain-containing protein</fullName>
    </recommendedName>
</protein>
<accession>A0AAP0R8K2</accession>
<keyword evidence="3" id="KW-0132">Cell division</keyword>
<dbReference type="SUPFAM" id="SSF46785">
    <property type="entry name" value="Winged helix' DNA-binding domain"/>
    <property type="match status" value="1"/>
</dbReference>
<sequence>MELSECPEITNSDKMGPMSSLEAAGKEISLSENQELDLNLMNEEIILAEGDSQELHGWSVRTRKVARYLRGSFLNRKKQRKEEVLNLLQVLEGRTRKESARLFYEILVLKSNGIVDVKQDTAYEDVLMQKLPGWEQFCEVGSL</sequence>
<dbReference type="GO" id="GO:1990414">
    <property type="term" value="P:replication-born double-strand break repair via sister chromatid exchange"/>
    <property type="evidence" value="ECO:0007669"/>
    <property type="project" value="TreeGrafter"/>
</dbReference>
<evidence type="ECO:0000313" key="9">
    <source>
        <dbReference type="Proteomes" id="UP001415857"/>
    </source>
</evidence>
<dbReference type="InterPro" id="IPR006909">
    <property type="entry name" value="Rad21/Rec8_C_eu"/>
</dbReference>
<dbReference type="GO" id="GO:0007062">
    <property type="term" value="P:sister chromatid cohesion"/>
    <property type="evidence" value="ECO:0007669"/>
    <property type="project" value="InterPro"/>
</dbReference>
<dbReference type="FunFam" id="1.10.10.580:FF:000002">
    <property type="entry name" value="Sister chromatid cohesion 1 protein 4"/>
    <property type="match status" value="1"/>
</dbReference>
<dbReference type="InterPro" id="IPR036390">
    <property type="entry name" value="WH_DNA-bd_sf"/>
</dbReference>
<reference evidence="8 9" key="1">
    <citation type="journal article" date="2024" name="Plant J.">
        <title>Genome sequences and population genomics reveal climatic adaptation and genomic divergence between two closely related sweetgum species.</title>
        <authorList>
            <person name="Xu W.Q."/>
            <person name="Ren C.Q."/>
            <person name="Zhang X.Y."/>
            <person name="Comes H.P."/>
            <person name="Liu X.H."/>
            <person name="Li Y.G."/>
            <person name="Kettle C.J."/>
            <person name="Jalonen R."/>
            <person name="Gaisberger H."/>
            <person name="Ma Y.Z."/>
            <person name="Qiu Y.X."/>
        </authorList>
    </citation>
    <scope>NUCLEOTIDE SEQUENCE [LARGE SCALE GENOMIC DNA]</scope>
    <source>
        <strain evidence="8">Hangzhou</strain>
    </source>
</reference>
<dbReference type="Proteomes" id="UP001415857">
    <property type="component" value="Unassembled WGS sequence"/>
</dbReference>
<feature type="domain" description="Rad21/Rec8-like protein C-terminal eukaryotic" evidence="7">
    <location>
        <begin position="82"/>
        <end position="129"/>
    </location>
</feature>
<evidence type="ECO:0000256" key="4">
    <source>
        <dbReference type="ARBA" id="ARBA00022829"/>
    </source>
</evidence>
<gene>
    <name evidence="8" type="ORF">L1049_003015</name>
</gene>
<evidence type="ECO:0000259" key="7">
    <source>
        <dbReference type="Pfam" id="PF04824"/>
    </source>
</evidence>
<keyword evidence="9" id="KW-1185">Reference proteome</keyword>
<keyword evidence="3" id="KW-0131">Cell cycle</keyword>
<proteinExistence type="inferred from homology"/>
<dbReference type="PANTHER" id="PTHR12585">
    <property type="entry name" value="SCC1 / RAD21 FAMILY MEMBER"/>
    <property type="match status" value="1"/>
</dbReference>
<keyword evidence="5" id="KW-0539">Nucleus</keyword>
<comment type="subunit">
    <text evidence="6">Component of the cohesin complex.</text>
</comment>
<evidence type="ECO:0000256" key="5">
    <source>
        <dbReference type="ARBA" id="ARBA00023242"/>
    </source>
</evidence>
<name>A0AAP0R8K2_LIQFO</name>
<dbReference type="Gene3D" id="1.10.10.580">
    <property type="entry name" value="Structural maintenance of chromosome 1. Chain E"/>
    <property type="match status" value="1"/>
</dbReference>
<evidence type="ECO:0000313" key="8">
    <source>
        <dbReference type="EMBL" id="KAK9272639.1"/>
    </source>
</evidence>
<evidence type="ECO:0000256" key="3">
    <source>
        <dbReference type="ARBA" id="ARBA00022776"/>
    </source>
</evidence>
<comment type="subcellular location">
    <subcellularLocation>
        <location evidence="1">Nucleus</location>
    </subcellularLocation>
</comment>
<keyword evidence="4" id="KW-0159">Chromosome partition</keyword>
<dbReference type="InterPro" id="IPR039781">
    <property type="entry name" value="Rad21/Rec8-like"/>
</dbReference>
<dbReference type="GO" id="GO:0007059">
    <property type="term" value="P:chromosome segregation"/>
    <property type="evidence" value="ECO:0007669"/>
    <property type="project" value="UniProtKB-KW"/>
</dbReference>